<dbReference type="KEGG" id="ccot:CCAX7_15940"/>
<evidence type="ECO:0000256" key="2">
    <source>
        <dbReference type="ARBA" id="ARBA00022801"/>
    </source>
</evidence>
<dbReference type="PANTHER" id="PTHR22925">
    <property type="entry name" value="GLYCOSYL HYDROLASE 43 FAMILY MEMBER"/>
    <property type="match status" value="1"/>
</dbReference>
<accession>A0A402CZ68</accession>
<evidence type="ECO:0000313" key="6">
    <source>
        <dbReference type="Proteomes" id="UP000287394"/>
    </source>
</evidence>
<dbReference type="GO" id="GO:0005975">
    <property type="term" value="P:carbohydrate metabolic process"/>
    <property type="evidence" value="ECO:0007669"/>
    <property type="project" value="InterPro"/>
</dbReference>
<dbReference type="CDD" id="cd18825">
    <property type="entry name" value="GH43_CtGH43-like"/>
    <property type="match status" value="1"/>
</dbReference>
<dbReference type="GO" id="GO:0004553">
    <property type="term" value="F:hydrolase activity, hydrolyzing O-glycosyl compounds"/>
    <property type="evidence" value="ECO:0007669"/>
    <property type="project" value="InterPro"/>
</dbReference>
<dbReference type="Gene3D" id="2.115.10.20">
    <property type="entry name" value="Glycosyl hydrolase domain, family 43"/>
    <property type="match status" value="1"/>
</dbReference>
<dbReference type="SUPFAM" id="SSF75005">
    <property type="entry name" value="Arabinanase/levansucrase/invertase"/>
    <property type="match status" value="1"/>
</dbReference>
<organism evidence="5 6">
    <name type="scientific">Capsulimonas corticalis</name>
    <dbReference type="NCBI Taxonomy" id="2219043"/>
    <lineage>
        <taxon>Bacteria</taxon>
        <taxon>Bacillati</taxon>
        <taxon>Armatimonadota</taxon>
        <taxon>Armatimonadia</taxon>
        <taxon>Capsulimonadales</taxon>
        <taxon>Capsulimonadaceae</taxon>
        <taxon>Capsulimonas</taxon>
    </lineage>
</organism>
<name>A0A402CZ68_9BACT</name>
<protein>
    <submittedName>
        <fullName evidence="5">Glycosyl hydrolase family 43</fullName>
    </submittedName>
</protein>
<dbReference type="OrthoDB" id="273314at2"/>
<evidence type="ECO:0000256" key="3">
    <source>
        <dbReference type="ARBA" id="ARBA00023295"/>
    </source>
</evidence>
<sequence length="321" mass="35348">MHGIGGEFEPGEVWRDTDGAPIQAHGGGVLEYEGTYYWYGENKEGVTDPETGHLAVVGVSCYSSQDLIHWRNEGLALPAAPDDPAHDLHPSQVAERPKVIYNPRTRQFVLWLHVDSPDYTKARAGRAVSASPTGPFTYLGSVRPAGFESRDMTLFQDSDGAAYLFFSSDWNSVIRIARLTDDYLEVSDIHTEAFRSPQRNTGRESPAVFRSGDRCFFIGSGCTGWAPNAAEYAVAPSPLGPWEVKGSPCVGDGAETTFGSQNTFALPLAARPGAVILMLDRWNPRNLSDSRYVWLPLFVAGDTLTVEWRDRWDLSAFDGRP</sequence>
<dbReference type="InterPro" id="IPR023296">
    <property type="entry name" value="Glyco_hydro_beta-prop_sf"/>
</dbReference>
<keyword evidence="3 4" id="KW-0326">Glycosidase</keyword>
<dbReference type="RefSeq" id="WP_119322581.1">
    <property type="nucleotide sequence ID" value="NZ_AP025739.1"/>
</dbReference>
<dbReference type="AlphaFoldDB" id="A0A402CZ68"/>
<dbReference type="InterPro" id="IPR006710">
    <property type="entry name" value="Glyco_hydro_43"/>
</dbReference>
<evidence type="ECO:0000256" key="4">
    <source>
        <dbReference type="RuleBase" id="RU361187"/>
    </source>
</evidence>
<dbReference type="Pfam" id="PF04616">
    <property type="entry name" value="Glyco_hydro_43"/>
    <property type="match status" value="1"/>
</dbReference>
<dbReference type="EMBL" id="AP025739">
    <property type="protein sequence ID" value="BDI29543.1"/>
    <property type="molecule type" value="Genomic_DNA"/>
</dbReference>
<gene>
    <name evidence="5" type="ORF">CCAX7_15940</name>
</gene>
<dbReference type="Proteomes" id="UP000287394">
    <property type="component" value="Chromosome"/>
</dbReference>
<keyword evidence="6" id="KW-1185">Reference proteome</keyword>
<proteinExistence type="inferred from homology"/>
<comment type="similarity">
    <text evidence="1 4">Belongs to the glycosyl hydrolase 43 family.</text>
</comment>
<evidence type="ECO:0000313" key="5">
    <source>
        <dbReference type="EMBL" id="BDI29543.1"/>
    </source>
</evidence>
<keyword evidence="2 4" id="KW-0378">Hydrolase</keyword>
<evidence type="ECO:0000256" key="1">
    <source>
        <dbReference type="ARBA" id="ARBA00009865"/>
    </source>
</evidence>
<dbReference type="PANTHER" id="PTHR22925:SF3">
    <property type="entry name" value="GLYCOSYL HYDROLASE FAMILY PROTEIN 43"/>
    <property type="match status" value="1"/>
</dbReference>
<reference evidence="5 6" key="1">
    <citation type="journal article" date="2019" name="Int. J. Syst. Evol. Microbiol.">
        <title>Capsulimonas corticalis gen. nov., sp. nov., an aerobic capsulated bacterium, of a novel bacterial order, Capsulimonadales ord. nov., of the class Armatimonadia of the phylum Armatimonadetes.</title>
        <authorList>
            <person name="Li J."/>
            <person name="Kudo C."/>
            <person name="Tonouchi A."/>
        </authorList>
    </citation>
    <scope>NUCLEOTIDE SEQUENCE [LARGE SCALE GENOMIC DNA]</scope>
    <source>
        <strain evidence="5 6">AX-7</strain>
    </source>
</reference>